<evidence type="ECO:0000313" key="3">
    <source>
        <dbReference type="Proteomes" id="UP001194696"/>
    </source>
</evidence>
<dbReference type="Proteomes" id="UP001194696">
    <property type="component" value="Unassembled WGS sequence"/>
</dbReference>
<protein>
    <submittedName>
        <fullName evidence="2">Uncharacterized protein</fullName>
    </submittedName>
</protein>
<feature type="non-terminal residue" evidence="2">
    <location>
        <position position="136"/>
    </location>
</feature>
<comment type="caution">
    <text evidence="2">The sequence shown here is derived from an EMBL/GenBank/DDBJ whole genome shotgun (WGS) entry which is preliminary data.</text>
</comment>
<evidence type="ECO:0000313" key="2">
    <source>
        <dbReference type="EMBL" id="KAG0273286.1"/>
    </source>
</evidence>
<reference evidence="2 3" key="1">
    <citation type="journal article" date="2020" name="Fungal Divers.">
        <title>Resolving the Mortierellaceae phylogeny through synthesis of multi-gene phylogenetics and phylogenomics.</title>
        <authorList>
            <person name="Vandepol N."/>
            <person name="Liber J."/>
            <person name="Desiro A."/>
            <person name="Na H."/>
            <person name="Kennedy M."/>
            <person name="Barry K."/>
            <person name="Grigoriev I.V."/>
            <person name="Miller A.N."/>
            <person name="O'Donnell K."/>
            <person name="Stajich J.E."/>
            <person name="Bonito G."/>
        </authorList>
    </citation>
    <scope>NUCLEOTIDE SEQUENCE [LARGE SCALE GENOMIC DNA]</scope>
    <source>
        <strain evidence="2 3">AD045</strain>
    </source>
</reference>
<proteinExistence type="predicted"/>
<keyword evidence="3" id="KW-1185">Reference proteome</keyword>
<dbReference type="EMBL" id="JAAAIM010002282">
    <property type="protein sequence ID" value="KAG0273286.1"/>
    <property type="molecule type" value="Genomic_DNA"/>
</dbReference>
<evidence type="ECO:0000256" key="1">
    <source>
        <dbReference type="SAM" id="MobiDB-lite"/>
    </source>
</evidence>
<organism evidence="2 3">
    <name type="scientific">Linnemannia gamsii</name>
    <dbReference type="NCBI Taxonomy" id="64522"/>
    <lineage>
        <taxon>Eukaryota</taxon>
        <taxon>Fungi</taxon>
        <taxon>Fungi incertae sedis</taxon>
        <taxon>Mucoromycota</taxon>
        <taxon>Mortierellomycotina</taxon>
        <taxon>Mortierellomycetes</taxon>
        <taxon>Mortierellales</taxon>
        <taxon>Mortierellaceae</taxon>
        <taxon>Linnemannia</taxon>
    </lineage>
</organism>
<accession>A0ABQ7JHR0</accession>
<feature type="compositionally biased region" description="Basic and acidic residues" evidence="1">
    <location>
        <begin position="126"/>
        <end position="136"/>
    </location>
</feature>
<name>A0ABQ7JHR0_9FUNG</name>
<sequence length="136" mass="14479">MPSTTIPVHNSNNSPVLDNSSSLEIIHNHSSQLFSSSFPFVPSSGSPLILSSGGPLDQDNSIGYPPIIYTLNSTPSNISHPQSGLSDHVLELARSVTSLGRWSSRTELVVRSSCGSGSNLKQTSKNSEKNGKETKE</sequence>
<feature type="compositionally biased region" description="Polar residues" evidence="1">
    <location>
        <begin position="113"/>
        <end position="125"/>
    </location>
</feature>
<feature type="region of interest" description="Disordered" evidence="1">
    <location>
        <begin position="113"/>
        <end position="136"/>
    </location>
</feature>
<gene>
    <name evidence="2" type="ORF">BGZ96_004922</name>
</gene>